<dbReference type="GO" id="GO:0008173">
    <property type="term" value="F:RNA methyltransferase activity"/>
    <property type="evidence" value="ECO:0007669"/>
    <property type="project" value="InterPro"/>
</dbReference>
<reference evidence="5 6" key="1">
    <citation type="journal article" date="2017" name="ISME J.">
        <title>Potential for microbial H2 and metal transformations associated with novel bacteria and archaea in deep terrestrial subsurface sediments.</title>
        <authorList>
            <person name="Hernsdorf A.W."/>
            <person name="Amano Y."/>
            <person name="Miyakawa K."/>
            <person name="Ise K."/>
            <person name="Suzuki Y."/>
            <person name="Anantharaman K."/>
            <person name="Probst A."/>
            <person name="Burstein D."/>
            <person name="Thomas B.C."/>
            <person name="Banfield J.F."/>
        </authorList>
    </citation>
    <scope>NUCLEOTIDE SEQUENCE [LARGE SCALE GENOMIC DNA]</scope>
    <source>
        <strain evidence="5">HGW-Actinobacteria-3</strain>
    </source>
</reference>
<comment type="similarity">
    <text evidence="1">Belongs to the class IV-like SAM-binding methyltransferase superfamily. RNA methyltransferase TrmH family.</text>
</comment>
<dbReference type="GO" id="GO:0005829">
    <property type="term" value="C:cytosol"/>
    <property type="evidence" value="ECO:0007669"/>
    <property type="project" value="TreeGrafter"/>
</dbReference>
<comment type="caution">
    <text evidence="5">The sequence shown here is derived from an EMBL/GenBank/DDBJ whole genome shotgun (WGS) entry which is preliminary data.</text>
</comment>
<evidence type="ECO:0000313" key="5">
    <source>
        <dbReference type="EMBL" id="PKQ28403.1"/>
    </source>
</evidence>
<keyword evidence="2 5" id="KW-0489">Methyltransferase</keyword>
<dbReference type="CDD" id="cd18103">
    <property type="entry name" value="SpoU-like_RlmB"/>
    <property type="match status" value="1"/>
</dbReference>
<dbReference type="InterPro" id="IPR013123">
    <property type="entry name" value="SpoU_subst-bd"/>
</dbReference>
<evidence type="ECO:0000256" key="1">
    <source>
        <dbReference type="ARBA" id="ARBA00007228"/>
    </source>
</evidence>
<dbReference type="Gene3D" id="3.30.1330.30">
    <property type="match status" value="1"/>
</dbReference>
<sequence length="253" mass="27170">MPNLNKQFGEIDQVEGRNPVIEALRGRRKVLEIYIASGLERSEQIDEIIRLAGLANVAVKEAPRTRIDSMARTSAPQGVIAFVSLFEFDGITDLLFRLENVDLPLVLALDNIQDPQNFGALLRVADAAGADAVVIPGRRSASVTATVASASAGAVEHVRVARVASLPAALERFKSAGLWVVGAHSGSGVPYYEFDMKTPLVLVLGSEGKGLGRLVRERCDELVSLPMRGRVSSLNVATAGAVLLYEAIRQRTK</sequence>
<dbReference type="SMART" id="SM00967">
    <property type="entry name" value="SpoU_sub_bind"/>
    <property type="match status" value="1"/>
</dbReference>
<dbReference type="GO" id="GO:0006396">
    <property type="term" value="P:RNA processing"/>
    <property type="evidence" value="ECO:0007669"/>
    <property type="project" value="InterPro"/>
</dbReference>
<dbReference type="InterPro" id="IPR004441">
    <property type="entry name" value="rRNA_MeTrfase_TrmH"/>
</dbReference>
<dbReference type="Gene3D" id="3.40.1280.10">
    <property type="match status" value="1"/>
</dbReference>
<dbReference type="EMBL" id="PHEX01000017">
    <property type="protein sequence ID" value="PKQ28403.1"/>
    <property type="molecule type" value="Genomic_DNA"/>
</dbReference>
<dbReference type="Proteomes" id="UP000233654">
    <property type="component" value="Unassembled WGS sequence"/>
</dbReference>
<dbReference type="NCBIfam" id="TIGR00186">
    <property type="entry name" value="rRNA_methyl_3"/>
    <property type="match status" value="1"/>
</dbReference>
<dbReference type="GO" id="GO:0032259">
    <property type="term" value="P:methylation"/>
    <property type="evidence" value="ECO:0007669"/>
    <property type="project" value="UniProtKB-KW"/>
</dbReference>
<evidence type="ECO:0000256" key="2">
    <source>
        <dbReference type="ARBA" id="ARBA00022603"/>
    </source>
</evidence>
<dbReference type="InterPro" id="IPR029026">
    <property type="entry name" value="tRNA_m1G_MTases_N"/>
</dbReference>
<feature type="domain" description="RNA 2-O ribose methyltransferase substrate binding" evidence="4">
    <location>
        <begin position="13"/>
        <end position="89"/>
    </location>
</feature>
<dbReference type="GO" id="GO:0003723">
    <property type="term" value="F:RNA binding"/>
    <property type="evidence" value="ECO:0007669"/>
    <property type="project" value="InterPro"/>
</dbReference>
<accession>A0A2N3G6T9</accession>
<organism evidence="5 6">
    <name type="scientific">Candidatus Anoxymicrobium japonicum</name>
    <dbReference type="NCBI Taxonomy" id="2013648"/>
    <lineage>
        <taxon>Bacteria</taxon>
        <taxon>Bacillati</taxon>
        <taxon>Actinomycetota</taxon>
        <taxon>Candidatus Geothermincolia</taxon>
        <taxon>Candidatus Geothermincolales</taxon>
        <taxon>Candidatus Anoxymicrobiaceae</taxon>
        <taxon>Candidatus Anoxymicrobium</taxon>
    </lineage>
</organism>
<dbReference type="Pfam" id="PF08032">
    <property type="entry name" value="SpoU_sub_bind"/>
    <property type="match status" value="1"/>
</dbReference>
<dbReference type="InterPro" id="IPR029028">
    <property type="entry name" value="Alpha/beta_knot_MTases"/>
</dbReference>
<dbReference type="InterPro" id="IPR029064">
    <property type="entry name" value="Ribosomal_eL30-like_sf"/>
</dbReference>
<dbReference type="PANTHER" id="PTHR46429">
    <property type="entry name" value="23S RRNA (GUANOSINE-2'-O-)-METHYLTRANSFERASE RLMB"/>
    <property type="match status" value="1"/>
</dbReference>
<evidence type="ECO:0000259" key="4">
    <source>
        <dbReference type="SMART" id="SM00967"/>
    </source>
</evidence>
<name>A0A2N3G6T9_9ACTN</name>
<dbReference type="InterPro" id="IPR001537">
    <property type="entry name" value="SpoU_MeTrfase"/>
</dbReference>
<protein>
    <submittedName>
        <fullName evidence="5">23S rRNA (Guanosine(2251)-2'-O)-methyltransferase RlmB</fullName>
    </submittedName>
</protein>
<evidence type="ECO:0000313" key="6">
    <source>
        <dbReference type="Proteomes" id="UP000233654"/>
    </source>
</evidence>
<keyword evidence="3 5" id="KW-0808">Transferase</keyword>
<dbReference type="PANTHER" id="PTHR46429:SF1">
    <property type="entry name" value="23S RRNA (GUANOSINE-2'-O-)-METHYLTRANSFERASE RLMB"/>
    <property type="match status" value="1"/>
</dbReference>
<dbReference type="FunFam" id="3.40.1280.10:FF:000008">
    <property type="entry name" value="Group 3 RNA methyltransferase TrmH"/>
    <property type="match status" value="1"/>
</dbReference>
<dbReference type="AlphaFoldDB" id="A0A2N3G6T9"/>
<gene>
    <name evidence="5" type="ORF">CVT63_02850</name>
</gene>
<dbReference type="SUPFAM" id="SSF55315">
    <property type="entry name" value="L30e-like"/>
    <property type="match status" value="1"/>
</dbReference>
<dbReference type="Pfam" id="PF00588">
    <property type="entry name" value="SpoU_methylase"/>
    <property type="match status" value="1"/>
</dbReference>
<dbReference type="SUPFAM" id="SSF75217">
    <property type="entry name" value="alpha/beta knot"/>
    <property type="match status" value="1"/>
</dbReference>
<proteinExistence type="inferred from homology"/>
<evidence type="ECO:0000256" key="3">
    <source>
        <dbReference type="ARBA" id="ARBA00022679"/>
    </source>
</evidence>